<dbReference type="Pfam" id="PF00037">
    <property type="entry name" value="Fer4"/>
    <property type="match status" value="1"/>
</dbReference>
<dbReference type="RefSeq" id="WP_202739970.1">
    <property type="nucleotide sequence ID" value="NZ_DALZFD010000060.1"/>
</dbReference>
<dbReference type="PROSITE" id="PS51379">
    <property type="entry name" value="4FE4S_FER_2"/>
    <property type="match status" value="2"/>
</dbReference>
<dbReference type="PROSITE" id="PS00198">
    <property type="entry name" value="4FE4S_FER_1"/>
    <property type="match status" value="1"/>
</dbReference>
<accession>A0AA42LDC7</accession>
<dbReference type="InterPro" id="IPR017900">
    <property type="entry name" value="4Fe4S_Fe_S_CS"/>
</dbReference>
<keyword evidence="1" id="KW-0479">Metal-binding</keyword>
<evidence type="ECO:0000256" key="1">
    <source>
        <dbReference type="ARBA" id="ARBA00022723"/>
    </source>
</evidence>
<evidence type="ECO:0000313" key="6">
    <source>
        <dbReference type="Proteomes" id="UP001159329"/>
    </source>
</evidence>
<sequence>MALLITSACINCDMCLPECPNQAINEGAKVYEIDPLRCTECVGFYEVATCVAVCPIDCIRPDPHYPETQTELLQKFNRLQIA</sequence>
<keyword evidence="2" id="KW-0408">Iron</keyword>
<dbReference type="Gene3D" id="3.30.70.20">
    <property type="match status" value="1"/>
</dbReference>
<evidence type="ECO:0000313" key="5">
    <source>
        <dbReference type="EMBL" id="MDH0562645.1"/>
    </source>
</evidence>
<comment type="caution">
    <text evidence="5">The sequence shown here is derived from an EMBL/GenBank/DDBJ whole genome shotgun (WGS) entry which is preliminary data.</text>
</comment>
<proteinExistence type="predicted"/>
<dbReference type="GO" id="GO:0046872">
    <property type="term" value="F:metal ion binding"/>
    <property type="evidence" value="ECO:0007669"/>
    <property type="project" value="UniProtKB-KW"/>
</dbReference>
<dbReference type="NCBIfam" id="NF033683">
    <property type="entry name" value="di_4Fe-4S_YfhL"/>
    <property type="match status" value="1"/>
</dbReference>
<organism evidence="5 6">
    <name type="scientific">Acinetobacter courvalinii</name>
    <dbReference type="NCBI Taxonomy" id="280147"/>
    <lineage>
        <taxon>Bacteria</taxon>
        <taxon>Pseudomonadati</taxon>
        <taxon>Pseudomonadota</taxon>
        <taxon>Gammaproteobacteria</taxon>
        <taxon>Moraxellales</taxon>
        <taxon>Moraxellaceae</taxon>
        <taxon>Acinetobacter</taxon>
    </lineage>
</organism>
<dbReference type="EMBL" id="JAOEEO010000001">
    <property type="protein sequence ID" value="MDH0562645.1"/>
    <property type="molecule type" value="Genomic_DNA"/>
</dbReference>
<feature type="domain" description="4Fe-4S ferredoxin-type" evidence="4">
    <location>
        <begin position="1"/>
        <end position="29"/>
    </location>
</feature>
<dbReference type="InterPro" id="IPR047927">
    <property type="entry name" value="YfhL-like"/>
</dbReference>
<evidence type="ECO:0000256" key="3">
    <source>
        <dbReference type="ARBA" id="ARBA00023014"/>
    </source>
</evidence>
<reference evidence="5" key="1">
    <citation type="submission" date="2022-09" db="EMBL/GenBank/DDBJ databases">
        <title>Intensive care unit water sources are persistently colonized with multi-drug resistant bacteria and are the site of extensive horizontal gene transfer of antibiotic resistance genes.</title>
        <authorList>
            <person name="Diorio-Toth L."/>
        </authorList>
    </citation>
    <scope>NUCLEOTIDE SEQUENCE</scope>
    <source>
        <strain evidence="5">GD04005</strain>
    </source>
</reference>
<keyword evidence="3" id="KW-0411">Iron-sulfur</keyword>
<dbReference type="AlphaFoldDB" id="A0AA42LDC7"/>
<feature type="domain" description="4Fe-4S ferredoxin-type" evidence="4">
    <location>
        <begin position="31"/>
        <end position="64"/>
    </location>
</feature>
<dbReference type="InterPro" id="IPR017896">
    <property type="entry name" value="4Fe4S_Fe-S-bd"/>
</dbReference>
<dbReference type="Proteomes" id="UP001159329">
    <property type="component" value="Unassembled WGS sequence"/>
</dbReference>
<gene>
    <name evidence="5" type="ORF">N7644_03010</name>
</gene>
<name>A0AA42LDC7_9GAMM</name>
<protein>
    <submittedName>
        <fullName evidence="5">YfhL family 4Fe-4S dicluster ferredoxin</fullName>
    </submittedName>
</protein>
<evidence type="ECO:0000256" key="2">
    <source>
        <dbReference type="ARBA" id="ARBA00023004"/>
    </source>
</evidence>
<evidence type="ECO:0000259" key="4">
    <source>
        <dbReference type="PROSITE" id="PS51379"/>
    </source>
</evidence>
<dbReference type="SUPFAM" id="SSF54862">
    <property type="entry name" value="4Fe-4S ferredoxins"/>
    <property type="match status" value="1"/>
</dbReference>
<dbReference type="GO" id="GO:0051536">
    <property type="term" value="F:iron-sulfur cluster binding"/>
    <property type="evidence" value="ECO:0007669"/>
    <property type="project" value="UniProtKB-KW"/>
</dbReference>